<organism evidence="4 5">
    <name type="scientific">Prolixibacter denitrificans</name>
    <dbReference type="NCBI Taxonomy" id="1541063"/>
    <lineage>
        <taxon>Bacteria</taxon>
        <taxon>Pseudomonadati</taxon>
        <taxon>Bacteroidota</taxon>
        <taxon>Bacteroidia</taxon>
        <taxon>Marinilabiliales</taxon>
        <taxon>Prolixibacteraceae</taxon>
        <taxon>Prolixibacter</taxon>
    </lineage>
</organism>
<dbReference type="PANTHER" id="PTHR35024">
    <property type="entry name" value="HYPOTHETICAL CYTOSOLIC PROTEIN"/>
    <property type="match status" value="1"/>
</dbReference>
<comment type="similarity">
    <text evidence="1">Belongs to the bactofilin family.</text>
</comment>
<dbReference type="Proteomes" id="UP000240621">
    <property type="component" value="Unassembled WGS sequence"/>
</dbReference>
<dbReference type="EMBL" id="PYGC01000001">
    <property type="protein sequence ID" value="PSK85763.1"/>
    <property type="molecule type" value="Genomic_DNA"/>
</dbReference>
<dbReference type="OrthoDB" id="5432602at2"/>
<proteinExistence type="inferred from homology"/>
<accession>A0A2P8CLF5</accession>
<keyword evidence="6" id="KW-1185">Reference proteome</keyword>
<dbReference type="InterPro" id="IPR007607">
    <property type="entry name" value="BacA/B"/>
</dbReference>
<evidence type="ECO:0000313" key="4">
    <source>
        <dbReference type="EMBL" id="PSK85763.1"/>
    </source>
</evidence>
<sequence length="140" mass="14557">MAKPIIQNEVKALNTIAKDTMIKGDIKSDGDIRIDGALEGNLECKGRVVLGPDAKVKGTVRCRLADIMGNLEGEIFASELMTLKNTAVINGDLTMGKLSVEPGAQFTGKCSMGSAGSGSASAPKAQSAPVQPEAKPKENK</sequence>
<evidence type="ECO:0000313" key="5">
    <source>
        <dbReference type="Proteomes" id="UP000240621"/>
    </source>
</evidence>
<reference evidence="4 5" key="1">
    <citation type="submission" date="2018-03" db="EMBL/GenBank/DDBJ databases">
        <title>Genomic Encyclopedia of Archaeal and Bacterial Type Strains, Phase II (KMG-II): from individual species to whole genera.</title>
        <authorList>
            <person name="Goeker M."/>
        </authorList>
    </citation>
    <scope>NUCLEOTIDE SEQUENCE [LARGE SCALE GENOMIC DNA]</scope>
    <source>
        <strain evidence="4 5">DSM 27267</strain>
    </source>
</reference>
<comment type="caution">
    <text evidence="4">The sequence shown here is derived from an EMBL/GenBank/DDBJ whole genome shotgun (WGS) entry which is preliminary data.</text>
</comment>
<evidence type="ECO:0000313" key="6">
    <source>
        <dbReference type="Proteomes" id="UP000396862"/>
    </source>
</evidence>
<dbReference type="EMBL" id="BLAU01000001">
    <property type="protein sequence ID" value="GET20383.1"/>
    <property type="molecule type" value="Genomic_DNA"/>
</dbReference>
<gene>
    <name evidence="4" type="ORF">CLV93_101734</name>
    <name evidence="3" type="ORF">JCM18694_06290</name>
</gene>
<protein>
    <submittedName>
        <fullName evidence="4">Cytoskeletal protein CcmA (Bactofilin family)</fullName>
    </submittedName>
</protein>
<feature type="region of interest" description="Disordered" evidence="2">
    <location>
        <begin position="109"/>
        <end position="140"/>
    </location>
</feature>
<name>A0A2P8CLF5_9BACT</name>
<dbReference type="PANTHER" id="PTHR35024:SF4">
    <property type="entry name" value="POLYMER-FORMING CYTOSKELETAL PROTEIN"/>
    <property type="match status" value="1"/>
</dbReference>
<evidence type="ECO:0000256" key="1">
    <source>
        <dbReference type="ARBA" id="ARBA00044755"/>
    </source>
</evidence>
<dbReference type="RefSeq" id="WP_106540778.1">
    <property type="nucleotide sequence ID" value="NZ_BLAU01000001.1"/>
</dbReference>
<dbReference type="Proteomes" id="UP000396862">
    <property type="component" value="Unassembled WGS sequence"/>
</dbReference>
<reference evidence="3 6" key="2">
    <citation type="submission" date="2019-10" db="EMBL/GenBank/DDBJ databases">
        <title>Prolixibacter strains distinguished by the presence of nitrate reductase genes were adept at nitrate-dependent anaerobic corrosion of metallic iron and carbon steel.</title>
        <authorList>
            <person name="Iino T."/>
            <person name="Shono N."/>
            <person name="Ito K."/>
            <person name="Nakamura R."/>
            <person name="Sueoka K."/>
            <person name="Harayama S."/>
            <person name="Ohkuma M."/>
        </authorList>
    </citation>
    <scope>NUCLEOTIDE SEQUENCE [LARGE SCALE GENOMIC DNA]</scope>
    <source>
        <strain evidence="3 6">MIC1-1</strain>
    </source>
</reference>
<dbReference type="AlphaFoldDB" id="A0A2P8CLF5"/>
<feature type="compositionally biased region" description="Low complexity" evidence="2">
    <location>
        <begin position="111"/>
        <end position="128"/>
    </location>
</feature>
<evidence type="ECO:0000256" key="2">
    <source>
        <dbReference type="SAM" id="MobiDB-lite"/>
    </source>
</evidence>
<evidence type="ECO:0000313" key="3">
    <source>
        <dbReference type="EMBL" id="GET20383.1"/>
    </source>
</evidence>
<dbReference type="Pfam" id="PF04519">
    <property type="entry name" value="Bactofilin"/>
    <property type="match status" value="1"/>
</dbReference>